<accession>A0A382YLY6</accession>
<dbReference type="SUPFAM" id="SSF51182">
    <property type="entry name" value="RmlC-like cupins"/>
    <property type="match status" value="1"/>
</dbReference>
<protein>
    <recommendedName>
        <fullName evidence="2">Cupin 2 conserved barrel domain-containing protein</fullName>
    </recommendedName>
</protein>
<dbReference type="InterPro" id="IPR014710">
    <property type="entry name" value="RmlC-like_jellyroll"/>
</dbReference>
<sequence length="134" mass="15701">MEIGPPKFVKKDWGHELIFHNNDEFCGKLLVFPKSGSSFSMHYHMLKNEAWYVQAGSFEFDWIDTEEGQLYHSYLQPGQCVDINRGQPHKLTSMKANSIIFEVSTQHFDSDSHRIYINSTKEWKQPYGKTPKKK</sequence>
<evidence type="ECO:0008006" key="2">
    <source>
        <dbReference type="Google" id="ProtNLM"/>
    </source>
</evidence>
<dbReference type="AlphaFoldDB" id="A0A382YLY6"/>
<dbReference type="Gene3D" id="2.60.120.10">
    <property type="entry name" value="Jelly Rolls"/>
    <property type="match status" value="1"/>
</dbReference>
<reference evidence="1" key="1">
    <citation type="submission" date="2018-05" db="EMBL/GenBank/DDBJ databases">
        <authorList>
            <person name="Lanie J.A."/>
            <person name="Ng W.-L."/>
            <person name="Kazmierczak K.M."/>
            <person name="Andrzejewski T.M."/>
            <person name="Davidsen T.M."/>
            <person name="Wayne K.J."/>
            <person name="Tettelin H."/>
            <person name="Glass J.I."/>
            <person name="Rusch D."/>
            <person name="Podicherti R."/>
            <person name="Tsui H.-C.T."/>
            <person name="Winkler M.E."/>
        </authorList>
    </citation>
    <scope>NUCLEOTIDE SEQUENCE</scope>
</reference>
<gene>
    <name evidence="1" type="ORF">METZ01_LOCUS436954</name>
</gene>
<name>A0A382YLY6_9ZZZZ</name>
<dbReference type="InterPro" id="IPR011051">
    <property type="entry name" value="RmlC_Cupin_sf"/>
</dbReference>
<organism evidence="1">
    <name type="scientific">marine metagenome</name>
    <dbReference type="NCBI Taxonomy" id="408172"/>
    <lineage>
        <taxon>unclassified sequences</taxon>
        <taxon>metagenomes</taxon>
        <taxon>ecological metagenomes</taxon>
    </lineage>
</organism>
<dbReference type="EMBL" id="UINC01176800">
    <property type="protein sequence ID" value="SVD84100.1"/>
    <property type="molecule type" value="Genomic_DNA"/>
</dbReference>
<evidence type="ECO:0000313" key="1">
    <source>
        <dbReference type="EMBL" id="SVD84100.1"/>
    </source>
</evidence>
<proteinExistence type="predicted"/>